<dbReference type="HOGENOM" id="CLU_761144_0_0_1"/>
<sequence>MVEIVDKLDQIFHHIHYAICGLSAMSLWGYTQSVPVHISILVPDYSKDVVKSWGKTKDLETHPDKPDYLWLRTRDGLARKIRIKWLSEESFSKISIVSVPLSLTPDGEIGMATSAGPSTFGGLANTKVVSLASMLNQIAEAYVKDKRAQNNPKYMATIASHVFWLLHKIIDDGLIKQGAISLTLDNVPAVVDPKFWDAFTKRYPEAPGLFARAGLGTFRPQQSALEEPSDRFDGYGAYRSPTNKSGMYMHDHAGRSLTSVYTGVAPNLRDSVATSVATYGSHVDRKPTEASNFQADAVKDRESRYKRVSSSGSTHSKQNVEQNLATSDRADRNSRTSTSGMTVASVDGVMVTSGMFGNLFRDDD</sequence>
<dbReference type="AlphaFoldDB" id="R8B977"/>
<keyword evidence="3" id="KW-1185">Reference proteome</keyword>
<dbReference type="RefSeq" id="XP_007919398.1">
    <property type="nucleotide sequence ID" value="XM_007921207.1"/>
</dbReference>
<proteinExistence type="predicted"/>
<gene>
    <name evidence="2" type="ORF">UCRPA7_8696</name>
</gene>
<organism evidence="2 3">
    <name type="scientific">Phaeoacremonium minimum (strain UCR-PA7)</name>
    <name type="common">Esca disease fungus</name>
    <name type="synonym">Togninia minima</name>
    <dbReference type="NCBI Taxonomy" id="1286976"/>
    <lineage>
        <taxon>Eukaryota</taxon>
        <taxon>Fungi</taxon>
        <taxon>Dikarya</taxon>
        <taxon>Ascomycota</taxon>
        <taxon>Pezizomycotina</taxon>
        <taxon>Sordariomycetes</taxon>
        <taxon>Sordariomycetidae</taxon>
        <taxon>Togniniales</taxon>
        <taxon>Togniniaceae</taxon>
        <taxon>Phaeoacremonium</taxon>
    </lineage>
</organism>
<dbReference type="eggNOG" id="ENOG502T36W">
    <property type="taxonomic scope" value="Eukaryota"/>
</dbReference>
<accession>R8B977</accession>
<feature type="region of interest" description="Disordered" evidence="1">
    <location>
        <begin position="299"/>
        <end position="341"/>
    </location>
</feature>
<feature type="compositionally biased region" description="Polar residues" evidence="1">
    <location>
        <begin position="308"/>
        <end position="326"/>
    </location>
</feature>
<name>R8B977_PHAM7</name>
<reference evidence="3" key="1">
    <citation type="journal article" date="2013" name="Genome Announc.">
        <title>Draft genome sequence of the ascomycete Phaeoacremonium aleophilum strain UCR-PA7, a causal agent of the esca disease complex in grapevines.</title>
        <authorList>
            <person name="Blanco-Ulate B."/>
            <person name="Rolshausen P."/>
            <person name="Cantu D."/>
        </authorList>
    </citation>
    <scope>NUCLEOTIDE SEQUENCE [LARGE SCALE GENOMIC DNA]</scope>
    <source>
        <strain evidence="3">UCR-PA7</strain>
    </source>
</reference>
<evidence type="ECO:0000313" key="2">
    <source>
        <dbReference type="EMBL" id="EON95842.1"/>
    </source>
</evidence>
<evidence type="ECO:0000256" key="1">
    <source>
        <dbReference type="SAM" id="MobiDB-lite"/>
    </source>
</evidence>
<dbReference type="Proteomes" id="UP000014074">
    <property type="component" value="Unassembled WGS sequence"/>
</dbReference>
<dbReference type="GeneID" id="19329572"/>
<protein>
    <submittedName>
        <fullName evidence="2">Uncharacterized protein</fullName>
    </submittedName>
</protein>
<dbReference type="OrthoDB" id="5236058at2759"/>
<evidence type="ECO:0000313" key="3">
    <source>
        <dbReference type="Proteomes" id="UP000014074"/>
    </source>
</evidence>
<dbReference type="KEGG" id="tmn:UCRPA7_8696"/>
<dbReference type="EMBL" id="KB933372">
    <property type="protein sequence ID" value="EON95842.1"/>
    <property type="molecule type" value="Genomic_DNA"/>
</dbReference>